<organism evidence="2 3">
    <name type="scientific">Phormidesmis priestleyi Ana</name>
    <dbReference type="NCBI Taxonomy" id="1666911"/>
    <lineage>
        <taxon>Bacteria</taxon>
        <taxon>Bacillati</taxon>
        <taxon>Cyanobacteriota</taxon>
        <taxon>Cyanophyceae</taxon>
        <taxon>Leptolyngbyales</taxon>
        <taxon>Leptolyngbyaceae</taxon>
        <taxon>Phormidesmis</taxon>
    </lineage>
</organism>
<evidence type="ECO:0000313" key="3">
    <source>
        <dbReference type="Proteomes" id="UP000050465"/>
    </source>
</evidence>
<comment type="caution">
    <text evidence="2">The sequence shown here is derived from an EMBL/GenBank/DDBJ whole genome shotgun (WGS) entry which is preliminary data.</text>
</comment>
<feature type="domain" description="DUF6671" evidence="1">
    <location>
        <begin position="67"/>
        <end position="293"/>
    </location>
</feature>
<gene>
    <name evidence="2" type="ORF">HLUCCA11_16950</name>
</gene>
<evidence type="ECO:0000259" key="1">
    <source>
        <dbReference type="Pfam" id="PF20376"/>
    </source>
</evidence>
<evidence type="ECO:0000313" key="2">
    <source>
        <dbReference type="EMBL" id="KPQ33842.1"/>
    </source>
</evidence>
<protein>
    <submittedName>
        <fullName evidence="2">Uncharacterized protein conserved in bacteria (DUF2317)</fullName>
    </submittedName>
</protein>
<dbReference type="EMBL" id="LJZR01000026">
    <property type="protein sequence ID" value="KPQ33842.1"/>
    <property type="molecule type" value="Genomic_DNA"/>
</dbReference>
<reference evidence="2 3" key="1">
    <citation type="submission" date="2015-09" db="EMBL/GenBank/DDBJ databases">
        <title>Identification and resolution of microdiversity through metagenomic sequencing of parallel consortia.</title>
        <authorList>
            <person name="Nelson W.C."/>
            <person name="Romine M.F."/>
            <person name="Lindemann S.R."/>
        </authorList>
    </citation>
    <scope>NUCLEOTIDE SEQUENCE [LARGE SCALE GENOMIC DNA]</scope>
    <source>
        <strain evidence="2">Ana</strain>
    </source>
</reference>
<proteinExistence type="predicted"/>
<dbReference type="PATRIC" id="fig|1666911.3.peg.1153"/>
<dbReference type="STRING" id="1666911.HLUCCA11_16950"/>
<dbReference type="Pfam" id="PF20376">
    <property type="entry name" value="DUF6671"/>
    <property type="match status" value="1"/>
</dbReference>
<accession>A0A0N8KMI6</accession>
<name>A0A0N8KMI6_9CYAN</name>
<dbReference type="InterPro" id="IPR046612">
    <property type="entry name" value="DUF6671"/>
</dbReference>
<dbReference type="AlphaFoldDB" id="A0A0N8KMI6"/>
<dbReference type="Proteomes" id="UP000050465">
    <property type="component" value="Unassembled WGS sequence"/>
</dbReference>
<sequence>MSASSFFANRTVVIASMHRKEEAIAPLLSAALSVQTLVPEAFNTDAFGTFTREIDRPDDQLATARIKAEAALTLTGETLAVASEGSFGPHPQIPFVACDRELVLLCDRTHQLEIVGESLSTETNYRSQTIHSLEEAFAFAKAAGFPQHGLVVMRTSEPTFKEAPKKAPKEVLAKGITTEADLVAAVKMALAEAESLHIETDMRALYNPMRMKAIAQATQDLIQKINQCCPQCHFPGFTVVQRCPGLPCRCCGAATLLTLSELYACQHCGFQHTQSFPDSLKFADPGQCFYCNP</sequence>